<dbReference type="EMBL" id="VSSQ01001381">
    <property type="protein sequence ID" value="MPM07837.1"/>
    <property type="molecule type" value="Genomic_DNA"/>
</dbReference>
<name>A0A644WVX4_9ZZZZ</name>
<sequence length="226" mass="24764">MEIVERAGRAVAAELLGLRGRPRALQKLGQDRQMLGPHLLLDAIGTERFDRAAHEEPRLVEAVAKRLAGIAQHHQIARLRHEGRHVPDIAEDHNVDALHRDAAAARRVALDHQKPAMAGGARVLARVALDDDGARHHVLGHARAGRAGHMHGGLLVHPRTVIARRALHRDLDRRIEADGHGMRALRILDHPGGLVGAGGLRLQRGIQRAQGRGGQVDRLHDQRSQK</sequence>
<reference evidence="2" key="1">
    <citation type="submission" date="2019-08" db="EMBL/GenBank/DDBJ databases">
        <authorList>
            <person name="Kucharzyk K."/>
            <person name="Murdoch R.W."/>
            <person name="Higgins S."/>
            <person name="Loffler F."/>
        </authorList>
    </citation>
    <scope>NUCLEOTIDE SEQUENCE</scope>
</reference>
<evidence type="ECO:0000256" key="1">
    <source>
        <dbReference type="SAM" id="MobiDB-lite"/>
    </source>
</evidence>
<proteinExistence type="predicted"/>
<feature type="region of interest" description="Disordered" evidence="1">
    <location>
        <begin position="207"/>
        <end position="226"/>
    </location>
</feature>
<comment type="caution">
    <text evidence="2">The sequence shown here is derived from an EMBL/GenBank/DDBJ whole genome shotgun (WGS) entry which is preliminary data.</text>
</comment>
<evidence type="ECO:0000313" key="2">
    <source>
        <dbReference type="EMBL" id="MPM07837.1"/>
    </source>
</evidence>
<dbReference type="AlphaFoldDB" id="A0A644WVX4"/>
<protein>
    <submittedName>
        <fullName evidence="2">Uncharacterized protein</fullName>
    </submittedName>
</protein>
<accession>A0A644WVX4</accession>
<gene>
    <name evidence="2" type="ORF">SDC9_54146</name>
</gene>
<organism evidence="2">
    <name type="scientific">bioreactor metagenome</name>
    <dbReference type="NCBI Taxonomy" id="1076179"/>
    <lineage>
        <taxon>unclassified sequences</taxon>
        <taxon>metagenomes</taxon>
        <taxon>ecological metagenomes</taxon>
    </lineage>
</organism>
<feature type="compositionally biased region" description="Basic and acidic residues" evidence="1">
    <location>
        <begin position="215"/>
        <end position="226"/>
    </location>
</feature>